<feature type="transmembrane region" description="Helical" evidence="6">
    <location>
        <begin position="364"/>
        <end position="385"/>
    </location>
</feature>
<comment type="subcellular location">
    <subcellularLocation>
        <location evidence="1">Cell membrane</location>
        <topology evidence="1">Multi-pass membrane protein</topology>
    </subcellularLocation>
</comment>
<evidence type="ECO:0000256" key="5">
    <source>
        <dbReference type="ARBA" id="ARBA00023136"/>
    </source>
</evidence>
<feature type="transmembrane region" description="Helical" evidence="6">
    <location>
        <begin position="833"/>
        <end position="855"/>
    </location>
</feature>
<keyword evidence="9" id="KW-1185">Reference proteome</keyword>
<evidence type="ECO:0000256" key="4">
    <source>
        <dbReference type="ARBA" id="ARBA00022989"/>
    </source>
</evidence>
<evidence type="ECO:0000256" key="6">
    <source>
        <dbReference type="SAM" id="Phobius"/>
    </source>
</evidence>
<dbReference type="RefSeq" id="WP_136140815.1">
    <property type="nucleotide sequence ID" value="NZ_CP039247.1"/>
</dbReference>
<feature type="transmembrane region" description="Helical" evidence="6">
    <location>
        <begin position="879"/>
        <end position="899"/>
    </location>
</feature>
<protein>
    <submittedName>
        <fullName evidence="8">FtsX-like permease family protein</fullName>
    </submittedName>
</protein>
<name>A0A4P7QET5_9CORY</name>
<feature type="transmembrane region" description="Helical" evidence="6">
    <location>
        <begin position="450"/>
        <end position="472"/>
    </location>
</feature>
<gene>
    <name evidence="8" type="ORF">CENDO_03630</name>
</gene>
<reference evidence="8 9" key="1">
    <citation type="submission" date="2019-04" db="EMBL/GenBank/DDBJ databases">
        <title>Corynebacterium endometrii sp. nov., isolated from the uterus of a cow with endometritis.</title>
        <authorList>
            <person name="Ballas P."/>
            <person name="Ruckert C."/>
            <person name="Wagener K."/>
            <person name="Drillich M."/>
            <person name="Kaempfer P."/>
            <person name="Busse H.-J."/>
            <person name="Ehling-Schulz M."/>
        </authorList>
    </citation>
    <scope>NUCLEOTIDE SEQUENCE [LARGE SCALE GENOMIC DNA]</scope>
    <source>
        <strain evidence="8 9">LMM-1653</strain>
    </source>
</reference>
<keyword evidence="3 6" id="KW-0812">Transmembrane</keyword>
<feature type="domain" description="ABC3 transporter permease C-terminal" evidence="7">
    <location>
        <begin position="783"/>
        <end position="897"/>
    </location>
</feature>
<evidence type="ECO:0000256" key="1">
    <source>
        <dbReference type="ARBA" id="ARBA00004651"/>
    </source>
</evidence>
<feature type="transmembrane region" description="Helical" evidence="6">
    <location>
        <begin position="413"/>
        <end position="430"/>
    </location>
</feature>
<feature type="transmembrane region" description="Helical" evidence="6">
    <location>
        <begin position="321"/>
        <end position="352"/>
    </location>
</feature>
<feature type="transmembrane region" description="Helical" evidence="6">
    <location>
        <begin position="782"/>
        <end position="802"/>
    </location>
</feature>
<sequence>MSVFNSAVAATRPMRRDMFRAPWRLLAAVLLVALPVGFLVYASLTSRGVTTVVNSFSPSTVASYSGGTCTQSVDGYQAECRNEDGSPSAGLQALLEENLPAGFRVHRVDTGNVTLTHEARSAAVQMAQHTPDTFSTLAPVLPGPGEVYLPAHVTKALRVDKGDRITAALADGTTIQLTVLGTGPGSSAWVTSPTLRALNAPVTPSEEIDAATQWSITGPSPLTWAHVKALNKAGFVVRSEELMDNPPPASERYSAYEFADTAARSGGILGELWAVVTWASMYGIGLLLVLLLISPVFALALNRHTRMFALMSTQGSTPGQIALAVLTYALFAGLLGATLGGCVGGIAGSIHWSLTYPGWDLEAYVPTLMLIWLTAILGAVAVAFIPARLAARSALAAALGGAEPDRIVHWRRWMAYGPAILVVLAVLAWASTFEPLRPILRPMVLGPTPVLISLIAIAASAPALTFGKSQLLRKAGLTGRFAGRGLLRSSMRSIPAIAAITAFTFTAVLVTTDANSHSRKDKTLSQLFHPGEVALITSEGSKSPREDSQRALEILGRNATVTRSWELEGVFESSYFDTPHGASLQFDFPGGPELEGACHWVGSPSDGYYQAADGGDPRTDPGAADACLPLMRDIYSSGPLETSGISAIIVDESNLDLWTFESPADRQLALTTLRRGGIVTSKDGVVSQTPQKTVIGVNGQFDTPEDWTPHEVLAVAALPAKSTPLLVSREAARSLGLPVGYVGTAALLTEYPPQQDRIYEQVNERFPNTFIRYTSYSSNNGWIVALWVGAISLVALVLIIALSAQSIRREDSVLHAVGAHPGMTAKIAALQSWAVGTAAMFAGVLSGHLAVVLSASRNSYNINGDLLEYGQLAFFRPDWWLIGTAVVVPLIAAGIAWMVHRPRESQPLLARDRATDRFLG</sequence>
<proteinExistence type="predicted"/>
<dbReference type="InterPro" id="IPR003838">
    <property type="entry name" value="ABC3_permease_C"/>
</dbReference>
<accession>A0A4P7QET5</accession>
<feature type="transmembrane region" description="Helical" evidence="6">
    <location>
        <begin position="272"/>
        <end position="301"/>
    </location>
</feature>
<keyword evidence="4 6" id="KW-1133">Transmembrane helix</keyword>
<dbReference type="Pfam" id="PF02687">
    <property type="entry name" value="FtsX"/>
    <property type="match status" value="2"/>
</dbReference>
<dbReference type="EMBL" id="CP039247">
    <property type="protein sequence ID" value="QCB28019.1"/>
    <property type="molecule type" value="Genomic_DNA"/>
</dbReference>
<dbReference type="AlphaFoldDB" id="A0A4P7QET5"/>
<keyword evidence="5 6" id="KW-0472">Membrane</keyword>
<dbReference type="OrthoDB" id="4396764at2"/>
<dbReference type="KEGG" id="cee:CENDO_03630"/>
<organism evidence="8 9">
    <name type="scientific">Corynebacterium endometrii</name>
    <dbReference type="NCBI Taxonomy" id="2488819"/>
    <lineage>
        <taxon>Bacteria</taxon>
        <taxon>Bacillati</taxon>
        <taxon>Actinomycetota</taxon>
        <taxon>Actinomycetes</taxon>
        <taxon>Mycobacteriales</taxon>
        <taxon>Corynebacteriaceae</taxon>
        <taxon>Corynebacterium</taxon>
    </lineage>
</organism>
<evidence type="ECO:0000259" key="7">
    <source>
        <dbReference type="Pfam" id="PF02687"/>
    </source>
</evidence>
<keyword evidence="2" id="KW-1003">Cell membrane</keyword>
<evidence type="ECO:0000256" key="2">
    <source>
        <dbReference type="ARBA" id="ARBA00022475"/>
    </source>
</evidence>
<dbReference type="Proteomes" id="UP000296352">
    <property type="component" value="Chromosome"/>
</dbReference>
<evidence type="ECO:0000313" key="9">
    <source>
        <dbReference type="Proteomes" id="UP000296352"/>
    </source>
</evidence>
<evidence type="ECO:0000313" key="8">
    <source>
        <dbReference type="EMBL" id="QCB28019.1"/>
    </source>
</evidence>
<feature type="domain" description="ABC3 transporter permease C-terminal" evidence="7">
    <location>
        <begin position="281"/>
        <end position="391"/>
    </location>
</feature>
<evidence type="ECO:0000256" key="3">
    <source>
        <dbReference type="ARBA" id="ARBA00022692"/>
    </source>
</evidence>
<dbReference type="GO" id="GO:0005886">
    <property type="term" value="C:plasma membrane"/>
    <property type="evidence" value="ECO:0007669"/>
    <property type="project" value="UniProtKB-SubCell"/>
</dbReference>
<feature type="transmembrane region" description="Helical" evidence="6">
    <location>
        <begin position="493"/>
        <end position="512"/>
    </location>
</feature>